<comment type="subcellular location">
    <subcellularLocation>
        <location evidence="1">Cytoplasm</location>
    </subcellularLocation>
</comment>
<evidence type="ECO:0000256" key="3">
    <source>
        <dbReference type="ARBA" id="ARBA00012328"/>
    </source>
</evidence>
<comment type="caution">
    <text evidence="12">The sequence shown here is derived from an EMBL/GenBank/DDBJ whole genome shotgun (WGS) entry which is preliminary data.</text>
</comment>
<dbReference type="InterPro" id="IPR006700">
    <property type="entry name" value="RsmE"/>
</dbReference>
<keyword evidence="8" id="KW-0949">S-adenosyl-L-methionine</keyword>
<evidence type="ECO:0000256" key="1">
    <source>
        <dbReference type="ARBA" id="ARBA00004496"/>
    </source>
</evidence>
<keyword evidence="5" id="KW-0698">rRNA processing</keyword>
<evidence type="ECO:0000256" key="4">
    <source>
        <dbReference type="ARBA" id="ARBA00022490"/>
    </source>
</evidence>
<evidence type="ECO:0000256" key="9">
    <source>
        <dbReference type="ARBA" id="ARBA00025699"/>
    </source>
</evidence>
<name>A0A1E5IJH8_ENDTX</name>
<gene>
    <name evidence="12" type="ORF">ATZ36_16885</name>
</gene>
<evidence type="ECO:0000256" key="7">
    <source>
        <dbReference type="ARBA" id="ARBA00022679"/>
    </source>
</evidence>
<evidence type="ECO:0000256" key="5">
    <source>
        <dbReference type="ARBA" id="ARBA00022552"/>
    </source>
</evidence>
<dbReference type="EMBL" id="LNVX01000291">
    <property type="protein sequence ID" value="OEG70656.1"/>
    <property type="molecule type" value="Genomic_DNA"/>
</dbReference>
<keyword evidence="4" id="KW-0963">Cytoplasm</keyword>
<protein>
    <recommendedName>
        <fullName evidence="3">16S rRNA (uracil(1498)-N(3))-methyltransferase</fullName>
        <ecNumber evidence="3">2.1.1.193</ecNumber>
    </recommendedName>
</protein>
<dbReference type="InterPro" id="IPR029026">
    <property type="entry name" value="tRNA_m1G_MTases_N"/>
</dbReference>
<dbReference type="Proteomes" id="UP000095237">
    <property type="component" value="Unassembled WGS sequence"/>
</dbReference>
<evidence type="ECO:0000256" key="6">
    <source>
        <dbReference type="ARBA" id="ARBA00022603"/>
    </source>
</evidence>
<evidence type="ECO:0000313" key="13">
    <source>
        <dbReference type="Proteomes" id="UP000095237"/>
    </source>
</evidence>
<dbReference type="PANTHER" id="PTHR30027:SF3">
    <property type="entry name" value="16S RRNA (URACIL(1498)-N(3))-METHYLTRANSFERASE"/>
    <property type="match status" value="1"/>
</dbReference>
<keyword evidence="6" id="KW-0489">Methyltransferase</keyword>
<evidence type="ECO:0000256" key="8">
    <source>
        <dbReference type="ARBA" id="ARBA00022691"/>
    </source>
</evidence>
<keyword evidence="13" id="KW-1185">Reference proteome</keyword>
<feature type="domain" description="Ribosomal RNA small subunit methyltransferase E methyltransferase" evidence="11">
    <location>
        <begin position="17"/>
        <end position="95"/>
    </location>
</feature>
<keyword evidence="7" id="KW-0808">Transferase</keyword>
<proteinExistence type="inferred from homology"/>
<dbReference type="GO" id="GO:0070042">
    <property type="term" value="F:rRNA (uridine-N3-)-methyltransferase activity"/>
    <property type="evidence" value="ECO:0007669"/>
    <property type="project" value="TreeGrafter"/>
</dbReference>
<dbReference type="PANTHER" id="PTHR30027">
    <property type="entry name" value="RIBOSOMAL RNA SMALL SUBUNIT METHYLTRANSFERASE E"/>
    <property type="match status" value="1"/>
</dbReference>
<evidence type="ECO:0000313" key="12">
    <source>
        <dbReference type="EMBL" id="OEG70656.1"/>
    </source>
</evidence>
<dbReference type="InterPro" id="IPR046886">
    <property type="entry name" value="RsmE_MTase_dom"/>
</dbReference>
<dbReference type="SUPFAM" id="SSF75217">
    <property type="entry name" value="alpha/beta knot"/>
    <property type="match status" value="1"/>
</dbReference>
<organism evidence="12 13">
    <name type="scientific">Endomicrobium trichonymphae</name>
    <dbReference type="NCBI Taxonomy" id="1408204"/>
    <lineage>
        <taxon>Bacteria</taxon>
        <taxon>Pseudomonadati</taxon>
        <taxon>Elusimicrobiota</taxon>
        <taxon>Endomicrobiia</taxon>
        <taxon>Endomicrobiales</taxon>
        <taxon>Endomicrobiaceae</taxon>
        <taxon>Candidatus Endomicrobiellum</taxon>
    </lineage>
</organism>
<dbReference type="NCBIfam" id="TIGR00046">
    <property type="entry name" value="RsmE family RNA methyltransferase"/>
    <property type="match status" value="1"/>
</dbReference>
<dbReference type="InterPro" id="IPR029028">
    <property type="entry name" value="Alpha/beta_knot_MTases"/>
</dbReference>
<comment type="function">
    <text evidence="9">Specifically methylates the N3 position of the uracil ring of uridine 1498 (m3U1498) in 16S rRNA. Acts on the fully assembled 30S ribosomal subunit.</text>
</comment>
<dbReference type="GO" id="GO:0070475">
    <property type="term" value="P:rRNA base methylation"/>
    <property type="evidence" value="ECO:0007669"/>
    <property type="project" value="TreeGrafter"/>
</dbReference>
<dbReference type="Gene3D" id="3.40.1280.10">
    <property type="match status" value="1"/>
</dbReference>
<dbReference type="Pfam" id="PF04452">
    <property type="entry name" value="Methyltrans_RNA"/>
    <property type="match status" value="1"/>
</dbReference>
<dbReference type="AlphaFoldDB" id="A0A1E5IJH8"/>
<evidence type="ECO:0000256" key="2">
    <source>
        <dbReference type="ARBA" id="ARBA00005528"/>
    </source>
</evidence>
<evidence type="ECO:0000256" key="10">
    <source>
        <dbReference type="ARBA" id="ARBA00047944"/>
    </source>
</evidence>
<comment type="similarity">
    <text evidence="2">Belongs to the RNA methyltransferase RsmE family.</text>
</comment>
<evidence type="ECO:0000259" key="11">
    <source>
        <dbReference type="Pfam" id="PF04452"/>
    </source>
</evidence>
<accession>A0A1E5IJH8</accession>
<comment type="catalytic activity">
    <reaction evidence="10">
        <text>uridine(1498) in 16S rRNA + S-adenosyl-L-methionine = N(3)-methyluridine(1498) in 16S rRNA + S-adenosyl-L-homocysteine + H(+)</text>
        <dbReference type="Rhea" id="RHEA:42920"/>
        <dbReference type="Rhea" id="RHEA-COMP:10283"/>
        <dbReference type="Rhea" id="RHEA-COMP:10284"/>
        <dbReference type="ChEBI" id="CHEBI:15378"/>
        <dbReference type="ChEBI" id="CHEBI:57856"/>
        <dbReference type="ChEBI" id="CHEBI:59789"/>
        <dbReference type="ChEBI" id="CHEBI:65315"/>
        <dbReference type="ChEBI" id="CHEBI:74502"/>
        <dbReference type="EC" id="2.1.1.193"/>
    </reaction>
</comment>
<sequence>MPQVRSAEETALLKSEILDFKTACKNAAADKNSMNILSYESENNSKFLINNIFIGPEGGFENEELEFAKSLGIRTITLGDNILRVKTAAVVASILILNFLKILNEKILYTHFRVQSKSIRIAAHFRKI</sequence>
<dbReference type="EC" id="2.1.1.193" evidence="3"/>
<dbReference type="GO" id="GO:0005737">
    <property type="term" value="C:cytoplasm"/>
    <property type="evidence" value="ECO:0007669"/>
    <property type="project" value="UniProtKB-SubCell"/>
</dbReference>
<reference evidence="12 13" key="1">
    <citation type="submission" date="2015-11" db="EMBL/GenBank/DDBJ databases">
        <title>Evidence for parallel genomic evolution in an endosymbiosis of termite gut flagellates.</title>
        <authorList>
            <person name="Zheng H."/>
        </authorList>
    </citation>
    <scope>NUCLEOTIDE SEQUENCE [LARGE SCALE GENOMIC DNA]</scope>
    <source>
        <strain evidence="12 13">CET450</strain>
    </source>
</reference>